<keyword evidence="2" id="KW-0808">Transferase</keyword>
<dbReference type="GO" id="GO:0004792">
    <property type="term" value="F:thiosulfate-cyanide sulfurtransferase activity"/>
    <property type="evidence" value="ECO:0007669"/>
    <property type="project" value="TreeGrafter"/>
</dbReference>
<reference evidence="3" key="1">
    <citation type="submission" date="2017-06" db="EMBL/GenBank/DDBJ databases">
        <authorList>
            <person name="Varghese N."/>
            <person name="Submissions S."/>
        </authorList>
    </citation>
    <scope>NUCLEOTIDE SEQUENCE [LARGE SCALE GENOMIC DNA]</scope>
    <source>
        <strain evidence="3">DSM 137</strain>
    </source>
</reference>
<sequence length="131" mass="13311">MTLTPPLKKGFKQMVAEANAEVATISAADALPLVGDPAVLFVDVREGGEVATGAIPGAFPAPRGFLEFFADPESPMHKPELAKAARVVVYCASGGRSALAAKTLADMGYADVLNLTGGITAWKAAGGPLTA</sequence>
<dbReference type="Proteomes" id="UP000198418">
    <property type="component" value="Unassembled WGS sequence"/>
</dbReference>
<evidence type="ECO:0000313" key="2">
    <source>
        <dbReference type="EMBL" id="SNB60272.1"/>
    </source>
</evidence>
<dbReference type="PANTHER" id="PTHR44086">
    <property type="entry name" value="THIOSULFATE SULFURTRANSFERASE RDL2, MITOCHONDRIAL-RELATED"/>
    <property type="match status" value="1"/>
</dbReference>
<dbReference type="RefSeq" id="WP_425332088.1">
    <property type="nucleotide sequence ID" value="NZ_FYDG01000001.1"/>
</dbReference>
<dbReference type="InterPro" id="IPR001763">
    <property type="entry name" value="Rhodanese-like_dom"/>
</dbReference>
<dbReference type="SMART" id="SM00450">
    <property type="entry name" value="RHOD"/>
    <property type="match status" value="1"/>
</dbReference>
<dbReference type="AlphaFoldDB" id="A0A212QLM0"/>
<organism evidence="2 3">
    <name type="scientific">Rhodoblastus acidophilus</name>
    <name type="common">Rhodopseudomonas acidophila</name>
    <dbReference type="NCBI Taxonomy" id="1074"/>
    <lineage>
        <taxon>Bacteria</taxon>
        <taxon>Pseudomonadati</taxon>
        <taxon>Pseudomonadota</taxon>
        <taxon>Alphaproteobacteria</taxon>
        <taxon>Hyphomicrobiales</taxon>
        <taxon>Rhodoblastaceae</taxon>
        <taxon>Rhodoblastus</taxon>
    </lineage>
</organism>
<evidence type="ECO:0000313" key="3">
    <source>
        <dbReference type="Proteomes" id="UP000198418"/>
    </source>
</evidence>
<protein>
    <submittedName>
        <fullName evidence="2">Rhodanese-related sulfurtransferase</fullName>
    </submittedName>
</protein>
<dbReference type="EMBL" id="FYDG01000001">
    <property type="protein sequence ID" value="SNB60272.1"/>
    <property type="molecule type" value="Genomic_DNA"/>
</dbReference>
<feature type="domain" description="Rhodanese" evidence="1">
    <location>
        <begin position="35"/>
        <end position="131"/>
    </location>
</feature>
<dbReference type="SUPFAM" id="SSF52821">
    <property type="entry name" value="Rhodanese/Cell cycle control phosphatase"/>
    <property type="match status" value="1"/>
</dbReference>
<dbReference type="Gene3D" id="3.40.250.10">
    <property type="entry name" value="Rhodanese-like domain"/>
    <property type="match status" value="1"/>
</dbReference>
<dbReference type="Pfam" id="PF00581">
    <property type="entry name" value="Rhodanese"/>
    <property type="match status" value="1"/>
</dbReference>
<gene>
    <name evidence="2" type="ORF">SAMN06265338_101775</name>
</gene>
<accession>A0A212QLM0</accession>
<proteinExistence type="predicted"/>
<name>A0A212QLM0_RHOAC</name>
<keyword evidence="3" id="KW-1185">Reference proteome</keyword>
<dbReference type="InterPro" id="IPR036873">
    <property type="entry name" value="Rhodanese-like_dom_sf"/>
</dbReference>
<dbReference type="PANTHER" id="PTHR44086:SF13">
    <property type="entry name" value="THIOSULFATE SULFURTRANSFERASE PSPE"/>
    <property type="match status" value="1"/>
</dbReference>
<dbReference type="PROSITE" id="PS50206">
    <property type="entry name" value="RHODANESE_3"/>
    <property type="match status" value="1"/>
</dbReference>
<evidence type="ECO:0000259" key="1">
    <source>
        <dbReference type="PROSITE" id="PS50206"/>
    </source>
</evidence>